<evidence type="ECO:0000256" key="2">
    <source>
        <dbReference type="SAM" id="MobiDB-lite"/>
    </source>
</evidence>
<name>Q0RVK5_RHOJR</name>
<dbReference type="PANTHER" id="PTHR33744">
    <property type="entry name" value="CARBOHYDRATE DIACID REGULATOR"/>
    <property type="match status" value="1"/>
</dbReference>
<dbReference type="InterPro" id="IPR003018">
    <property type="entry name" value="GAF"/>
</dbReference>
<dbReference type="SMART" id="SM00065">
    <property type="entry name" value="GAF"/>
    <property type="match status" value="1"/>
</dbReference>
<dbReference type="Pfam" id="PF17853">
    <property type="entry name" value="GGDEF_2"/>
    <property type="match status" value="1"/>
</dbReference>
<evidence type="ECO:0000313" key="5">
    <source>
        <dbReference type="Proteomes" id="UP000008710"/>
    </source>
</evidence>
<dbReference type="InterPro" id="IPR029016">
    <property type="entry name" value="GAF-like_dom_sf"/>
</dbReference>
<dbReference type="SUPFAM" id="SSF55781">
    <property type="entry name" value="GAF domain-like"/>
    <property type="match status" value="1"/>
</dbReference>
<evidence type="ECO:0000256" key="1">
    <source>
        <dbReference type="ARBA" id="ARBA00006754"/>
    </source>
</evidence>
<dbReference type="Proteomes" id="UP000008710">
    <property type="component" value="Plasmid pRHL3"/>
</dbReference>
<feature type="region of interest" description="Disordered" evidence="2">
    <location>
        <begin position="1"/>
        <end position="23"/>
    </location>
</feature>
<gene>
    <name evidence="4" type="ordered locus">RHA1_ro11034</name>
</gene>
<accession>Q0RVK5</accession>
<dbReference type="EMBL" id="CP000434">
    <property type="protein sequence ID" value="ABH00681.1"/>
    <property type="molecule type" value="Genomic_DNA"/>
</dbReference>
<dbReference type="KEGG" id="rha:RHA1_ro11034"/>
<geneLocation type="plasmid" evidence="4 5">
    <name>pRHL3</name>
</geneLocation>
<dbReference type="eggNOG" id="COG2508">
    <property type="taxonomic scope" value="Bacteria"/>
</dbReference>
<feature type="domain" description="GAF" evidence="3">
    <location>
        <begin position="50"/>
        <end position="199"/>
    </location>
</feature>
<dbReference type="InterPro" id="IPR025736">
    <property type="entry name" value="PucR_C-HTH_dom"/>
</dbReference>
<organism evidence="4 5">
    <name type="scientific">Rhodococcus jostii (strain RHA1)</name>
    <dbReference type="NCBI Taxonomy" id="101510"/>
    <lineage>
        <taxon>Bacteria</taxon>
        <taxon>Bacillati</taxon>
        <taxon>Actinomycetota</taxon>
        <taxon>Actinomycetes</taxon>
        <taxon>Mycobacteriales</taxon>
        <taxon>Nocardiaceae</taxon>
        <taxon>Rhodococcus</taxon>
    </lineage>
</organism>
<dbReference type="eggNOG" id="COG2203">
    <property type="taxonomic scope" value="Bacteria"/>
</dbReference>
<dbReference type="PANTHER" id="PTHR33744:SF7">
    <property type="entry name" value="PUCR FAMILY TRANSCRIPTIONAL REGULATOR"/>
    <property type="match status" value="1"/>
</dbReference>
<protein>
    <submittedName>
        <fullName evidence="4">Possible regulator of polyketide synthase expression</fullName>
    </submittedName>
</protein>
<dbReference type="InterPro" id="IPR041522">
    <property type="entry name" value="CdaR_GGDEF"/>
</dbReference>
<comment type="similarity">
    <text evidence="1">Belongs to the CdaR family.</text>
</comment>
<dbReference type="Pfam" id="PF01590">
    <property type="entry name" value="GAF"/>
    <property type="match status" value="1"/>
</dbReference>
<dbReference type="Gene3D" id="1.10.10.2840">
    <property type="entry name" value="PucR C-terminal helix-turn-helix domain"/>
    <property type="match status" value="1"/>
</dbReference>
<dbReference type="InterPro" id="IPR051448">
    <property type="entry name" value="CdaR-like_regulators"/>
</dbReference>
<evidence type="ECO:0000259" key="3">
    <source>
        <dbReference type="SMART" id="SM00065"/>
    </source>
</evidence>
<dbReference type="InterPro" id="IPR042070">
    <property type="entry name" value="PucR_C-HTH_sf"/>
</dbReference>
<dbReference type="Pfam" id="PF13556">
    <property type="entry name" value="HTH_30"/>
    <property type="match status" value="1"/>
</dbReference>
<sequence length="622" mass="66850">MPRTAESGAPTFTDPCDARDPASWSRTELGDAAVIEAFHDVAGTVTSQPGIEPVLRVAAGNACDLLAVDRCSIFLRGSNSGIFHGVAARSPGDSDIVRHLRCGVTRDRMSQEIVATRQPVLVRDAVADGRPVRSTMVNLQVREVLGVPLVFRQQVYGLMFLDLVGHHRGFSAIETRLVTFYADLIAGLLPVLHQVDDLHSAVRDLQMRSHESARTRRFADEIACASSAGTTPQQIAASASTATGRGSWFTDGAHRPIAHGGEGGNAARIGRLLNRPATIEALRALPDSGVLDLSTEPDGLLVAPITVDGHRRGNMSLICDGRPMTEHDKTVLRTAAHAISVELRVEAQSAMTTSEGRQQIARAMIEGNLDAVTHRRAALHSIPMDCQRVVCLVAQRRASSIRLDARDLAQAFDSVTAGPPALATPTAEGAIAVLVDLGEDSPSELAQRASTLTAAALKLADAEDTLIAAISSPITAVDQAPRAFDESQRVLHCLRQLCPESTTILSADDLGFAGVLLSAIDRTGADQHVHKTLGRLLSDHARDHEMLHTADVFFDHARNIRDTARALSVHENTVRYRLSRIHQLTGLDLTGNSDHQVSCQLALLILRLRGQLSTTNPLPHYP</sequence>
<dbReference type="AlphaFoldDB" id="Q0RVK5"/>
<reference evidence="5" key="1">
    <citation type="journal article" date="2006" name="Proc. Natl. Acad. Sci. U.S.A.">
        <title>The complete genome of Rhodococcus sp. RHA1 provides insights into a catabolic powerhouse.</title>
        <authorList>
            <person name="McLeod M.P."/>
            <person name="Warren R.L."/>
            <person name="Hsiao W.W.L."/>
            <person name="Araki N."/>
            <person name="Myhre M."/>
            <person name="Fernandes C."/>
            <person name="Miyazawa D."/>
            <person name="Wong W."/>
            <person name="Lillquist A.L."/>
            <person name="Wang D."/>
            <person name="Dosanjh M."/>
            <person name="Hara H."/>
            <person name="Petrescu A."/>
            <person name="Morin R.D."/>
            <person name="Yang G."/>
            <person name="Stott J.M."/>
            <person name="Schein J.E."/>
            <person name="Shin H."/>
            <person name="Smailus D."/>
            <person name="Siddiqui A.S."/>
            <person name="Marra M.A."/>
            <person name="Jones S.J.M."/>
            <person name="Holt R."/>
            <person name="Brinkman F.S.L."/>
            <person name="Miyauchi K."/>
            <person name="Fukuda M."/>
            <person name="Davies J.E."/>
            <person name="Mohn W.W."/>
            <person name="Eltis L.D."/>
        </authorList>
    </citation>
    <scope>NUCLEOTIDE SEQUENCE [LARGE SCALE GENOMIC DNA]</scope>
    <source>
        <strain evidence="5">RHA1</strain>
    </source>
</reference>
<evidence type="ECO:0000313" key="4">
    <source>
        <dbReference type="EMBL" id="ABH00681.1"/>
    </source>
</evidence>
<keyword evidence="4" id="KW-0614">Plasmid</keyword>
<dbReference type="Gene3D" id="3.30.450.40">
    <property type="match status" value="1"/>
</dbReference>
<proteinExistence type="inferred from homology"/>
<dbReference type="HOGENOM" id="CLU_419127_0_0_11"/>